<reference evidence="2" key="2">
    <citation type="submission" date="2012-07" db="EMBL/GenBank/DDBJ databases">
        <title>Complete genome sequence of 'Candidatus Mycoplasma haemolamae'.</title>
        <authorList>
            <person name="Guimaraes A.M.S."/>
            <person name="Toth B."/>
            <person name="Santos A.P."/>
            <person name="Nascimento N.C."/>
            <person name="Sojka J.E."/>
            <person name="Messick J.B."/>
        </authorList>
    </citation>
    <scope>NUCLEOTIDE SEQUENCE [LARGE SCALE GENOMIC DNA]</scope>
    <source>
        <strain evidence="2">Purdue</strain>
    </source>
</reference>
<sequence length="67" mass="6872">MIIPSAGAVGGLAIYDKLANTAQSSGSSQQQSCCSGECGKCEKPCDQNCCQDAQKSDCCNSCSSKNQ</sequence>
<dbReference type="EMBL" id="CP003731">
    <property type="protein sequence ID" value="AFO52309.1"/>
    <property type="molecule type" value="Genomic_DNA"/>
</dbReference>
<evidence type="ECO:0000313" key="1">
    <source>
        <dbReference type="EMBL" id="AFO52309.1"/>
    </source>
</evidence>
<evidence type="ECO:0000313" key="2">
    <source>
        <dbReference type="Proteomes" id="UP000006502"/>
    </source>
</evidence>
<organism evidence="1 2">
    <name type="scientific">Mycoplasma haematolamae (strain Purdue)</name>
    <dbReference type="NCBI Taxonomy" id="1212765"/>
    <lineage>
        <taxon>Bacteria</taxon>
        <taxon>Bacillati</taxon>
        <taxon>Mycoplasmatota</taxon>
        <taxon>Mollicutes</taxon>
        <taxon>Mycoplasmataceae</taxon>
        <taxon>Mycoplasma</taxon>
    </lineage>
</organism>
<reference evidence="1 2" key="1">
    <citation type="journal article" date="2012" name="J. Bacteriol.">
        <title>Genome Sequence of "Candidatus Mycoplasma haemolamae" Strain Purdue, a Red Blood Cell Pathogen of Alpacas (Vicugna pacos) and Llamas (Lama glama).</title>
        <authorList>
            <person name="Guimaraes A.M."/>
            <person name="Toth B."/>
            <person name="Santos A.P."/>
            <person name="do Nascimento N.C."/>
            <person name="Kritchevsky J.E."/>
            <person name="Messick J.B."/>
        </authorList>
    </citation>
    <scope>NUCLEOTIDE SEQUENCE [LARGE SCALE GENOMIC DNA]</scope>
    <source>
        <strain evidence="1 2">Purdue</strain>
    </source>
</reference>
<dbReference type="STRING" id="1212765.MHLP_03645"/>
<keyword evidence="2" id="KW-1185">Reference proteome</keyword>
<protein>
    <submittedName>
        <fullName evidence="1">Uncharacterized protein</fullName>
    </submittedName>
</protein>
<gene>
    <name evidence="1" type="ordered locus">MHLP_03645</name>
</gene>
<dbReference type="PATRIC" id="fig|1212765.3.peg.826"/>
<dbReference type="AlphaFoldDB" id="I7CK90"/>
<proteinExistence type="predicted"/>
<name>I7CK90_MYCHA</name>
<dbReference type="HOGENOM" id="CLU_2845120_0_0_14"/>
<dbReference type="KEGG" id="mhl:MHLP_03645"/>
<dbReference type="Proteomes" id="UP000006502">
    <property type="component" value="Chromosome"/>
</dbReference>
<accession>I7CK90</accession>